<feature type="signal peptide" evidence="2">
    <location>
        <begin position="1"/>
        <end position="34"/>
    </location>
</feature>
<feature type="compositionally biased region" description="Low complexity" evidence="1">
    <location>
        <begin position="394"/>
        <end position="418"/>
    </location>
</feature>
<evidence type="ECO:0000256" key="2">
    <source>
        <dbReference type="SAM" id="SignalP"/>
    </source>
</evidence>
<dbReference type="STRING" id="546364.SAMN04489730_7529"/>
<evidence type="ECO:0000313" key="4">
    <source>
        <dbReference type="Proteomes" id="UP000182740"/>
    </source>
</evidence>
<accession>A0A1K1T176</accession>
<gene>
    <name evidence="3" type="ORF">SAMN04489730_7529</name>
</gene>
<dbReference type="EMBL" id="FPJG01000006">
    <property type="protein sequence ID" value="SFW90352.1"/>
    <property type="molecule type" value="Genomic_DNA"/>
</dbReference>
<dbReference type="AlphaFoldDB" id="A0A1K1T176"/>
<evidence type="ECO:0000313" key="3">
    <source>
        <dbReference type="EMBL" id="SFW90352.1"/>
    </source>
</evidence>
<name>A0A1K1T176_9PSEU</name>
<proteinExistence type="predicted"/>
<sequence length="426" mass="43688">MPDARPRHRQRPWKLKVTVAVAAATLGAVGIAVAAPRTPAPPATPNPGCTLQVPEDPLSARGLATPYRLSATDPRLGACHEAVAVQSAFVEATILDPAGGRLSVYHPLVVDAGAPPAAPPVVPALPRGAVVGLWFGFNGDTLTLRGSPAALRAGSCVNGLNGSLFGQVAFCGAQEFFAAAGSAVRAGKLRIPPLGRAKDGRPCPSVRDFSLVDQDQSDNVTTTYLATRDGRTAQATAANTRALAKPVTLANGSDNRLLDAFVDPALGCTPFTAPDLTDGGRPATSLALNELQAAAGQRAPVALVPEGDPMTLVAGKPSEAKANLYRAGVGQPPLDRRSAGTRSYCRNLRAAGLDRLTADRRLLRAAASPDDGVGLLKFLTDRLQGSLQQLGCTHPAASRHPAAAAEPDPADQAAAADAVRTLGALS</sequence>
<organism evidence="3 4">
    <name type="scientific">Amycolatopsis australiensis</name>
    <dbReference type="NCBI Taxonomy" id="546364"/>
    <lineage>
        <taxon>Bacteria</taxon>
        <taxon>Bacillati</taxon>
        <taxon>Actinomycetota</taxon>
        <taxon>Actinomycetes</taxon>
        <taxon>Pseudonocardiales</taxon>
        <taxon>Pseudonocardiaceae</taxon>
        <taxon>Amycolatopsis</taxon>
    </lineage>
</organism>
<dbReference type="Proteomes" id="UP000182740">
    <property type="component" value="Unassembled WGS sequence"/>
</dbReference>
<evidence type="ECO:0000256" key="1">
    <source>
        <dbReference type="SAM" id="MobiDB-lite"/>
    </source>
</evidence>
<keyword evidence="4" id="KW-1185">Reference proteome</keyword>
<protein>
    <submittedName>
        <fullName evidence="3">Uncharacterized protein</fullName>
    </submittedName>
</protein>
<feature type="region of interest" description="Disordered" evidence="1">
    <location>
        <begin position="394"/>
        <end position="426"/>
    </location>
</feature>
<reference evidence="4" key="1">
    <citation type="submission" date="2016-11" db="EMBL/GenBank/DDBJ databases">
        <authorList>
            <person name="Varghese N."/>
            <person name="Submissions S."/>
        </authorList>
    </citation>
    <scope>NUCLEOTIDE SEQUENCE [LARGE SCALE GENOMIC DNA]</scope>
    <source>
        <strain evidence="4">DSM 44671</strain>
    </source>
</reference>
<keyword evidence="2" id="KW-0732">Signal</keyword>
<feature type="chain" id="PRO_5012182337" evidence="2">
    <location>
        <begin position="35"/>
        <end position="426"/>
    </location>
</feature>